<keyword evidence="1" id="KW-0802">TPR repeat</keyword>
<dbReference type="Pfam" id="PF07228">
    <property type="entry name" value="SpoIIE"/>
    <property type="match status" value="1"/>
</dbReference>
<feature type="coiled-coil region" evidence="2">
    <location>
        <begin position="580"/>
        <end position="625"/>
    </location>
</feature>
<keyword evidence="3" id="KW-0472">Membrane</keyword>
<proteinExistence type="predicted"/>
<feature type="repeat" description="TPR" evidence="1">
    <location>
        <begin position="981"/>
        <end position="1014"/>
    </location>
</feature>
<evidence type="ECO:0000313" key="6">
    <source>
        <dbReference type="Proteomes" id="UP000297762"/>
    </source>
</evidence>
<reference evidence="5" key="1">
    <citation type="journal article" date="2019" name="PLoS Negl. Trop. Dis.">
        <title>Revisiting the worldwide diversity of Leptospira species in the environment.</title>
        <authorList>
            <person name="Vincent A.T."/>
            <person name="Schiettekatte O."/>
            <person name="Bourhy P."/>
            <person name="Veyrier F.J."/>
            <person name="Picardeau M."/>
        </authorList>
    </citation>
    <scope>NUCLEOTIDE SEQUENCE [LARGE SCALE GENOMIC DNA]</scope>
    <source>
        <strain evidence="5">201702455</strain>
    </source>
</reference>
<dbReference type="PANTHER" id="PTHR32089:SF114">
    <property type="entry name" value="METHYL-ACCEPTING CHEMOTAXIS PROTEIN MCPB"/>
    <property type="match status" value="1"/>
</dbReference>
<dbReference type="SUPFAM" id="SSF48452">
    <property type="entry name" value="TPR-like"/>
    <property type="match status" value="1"/>
</dbReference>
<dbReference type="SMART" id="SM00331">
    <property type="entry name" value="PP2C_SIG"/>
    <property type="match status" value="1"/>
</dbReference>
<dbReference type="SUPFAM" id="SSF158472">
    <property type="entry name" value="HAMP domain-like"/>
    <property type="match status" value="1"/>
</dbReference>
<dbReference type="EMBL" id="RQGF01000028">
    <property type="protein sequence ID" value="TGL61032.1"/>
    <property type="molecule type" value="Genomic_DNA"/>
</dbReference>
<dbReference type="RefSeq" id="WP_135650425.1">
    <property type="nucleotide sequence ID" value="NZ_RQGF01000028.1"/>
</dbReference>
<name>A0A4V3JRP2_9LEPT</name>
<evidence type="ECO:0000256" key="1">
    <source>
        <dbReference type="PROSITE-ProRule" id="PRU00339"/>
    </source>
</evidence>
<dbReference type="PANTHER" id="PTHR32089">
    <property type="entry name" value="METHYL-ACCEPTING CHEMOTAXIS PROTEIN MCPB"/>
    <property type="match status" value="1"/>
</dbReference>
<dbReference type="Pfam" id="PF14853">
    <property type="entry name" value="Fis1_TPR_C"/>
    <property type="match status" value="1"/>
</dbReference>
<gene>
    <name evidence="5" type="ORF">EHQ64_14670</name>
</gene>
<dbReference type="CDD" id="cd06225">
    <property type="entry name" value="HAMP"/>
    <property type="match status" value="1"/>
</dbReference>
<feature type="transmembrane region" description="Helical" evidence="3">
    <location>
        <begin position="12"/>
        <end position="35"/>
    </location>
</feature>
<dbReference type="InterPro" id="IPR003660">
    <property type="entry name" value="HAMP_dom"/>
</dbReference>
<dbReference type="SUPFAM" id="SSF81606">
    <property type="entry name" value="PP2C-like"/>
    <property type="match status" value="1"/>
</dbReference>
<dbReference type="InterPro" id="IPR028061">
    <property type="entry name" value="Fis1_TPR_C"/>
</dbReference>
<dbReference type="Gene3D" id="1.25.40.10">
    <property type="entry name" value="Tetratricopeptide repeat domain"/>
    <property type="match status" value="1"/>
</dbReference>
<dbReference type="GO" id="GO:0007165">
    <property type="term" value="P:signal transduction"/>
    <property type="evidence" value="ECO:0007669"/>
    <property type="project" value="InterPro"/>
</dbReference>
<dbReference type="PROSITE" id="PS50885">
    <property type="entry name" value="HAMP"/>
    <property type="match status" value="1"/>
</dbReference>
<protein>
    <submittedName>
        <fullName evidence="5">HAMP domain-containing protein</fullName>
    </submittedName>
</protein>
<sequence length="1062" mass="122286">MGLNPISWDLVLFNYYSFGSLLVTLTTIFLGIFFFTLKNRTIATTHLGIGFILLGVFETGYFLAAFLYHPIAAYHRWLTGGFILFALAHYTQFLLRFPGNSNQRIAKWVLIAEYSAATVMVAFFIYFTFISEKIYHFTAHHWDFNAYDVSRYLAILIGIFSIVGFIIIPTWRVLITKDKRRIALLMFNIGFLIAAIYPNISNILSRDGVMERSTYMTSNVILFLTAFSFLVIAFINNSAERTTFMVKIVGITLFTICLIMQALVYISSQEKDAEYDSLRMVNIERALENGVKSSDIEYVFHWEDPKENLNSSEYDPAKELDLKQIEADLQNVTIYEEIRNLKEEDFRKSLITVLGHAHNYFGAYKRFIIKLSNENINLPDAELKKKILEKAEEWNKQAFVATNKFEAVIGGSNCSKERDFISGLKDSEFGFKEEIFSHWTTEGCRWNGKELDQAKLRSEVLTYFRYFKPSETRHYRRSKDGLHHYVAFMKYQPDKSQMSEVGFSYRVYREFMHPTAVKQTGILLAVIFIVLALFPLFFKNSLVDPLNSLLSGVEKVNKGDLDVVVPVKVRDEIGFLADSFNAMVASIKQARRELQDYAENLEEKVRERTREVQEKMEEVQRLKVQQDGDYFLTSLLAKPLFYNANKSKLVTTNFIIRQKKQFEFRGKHSDLGGDICVTGNLRLGRPDSFKRYTLSMNGDAMGKSMQGAGGALVMGVVMNSILARSAANNRILDVTPEQWLTEIYNEIHSVFKSFNGSMVISASLYLIEDETGKCWYFNAEHPYSVLYRDGKASFIEDGLTLRKLGLDSEFEFKVRSFQLKKGDIIILGSDGRDDVDLTPDETIRTINEDEMLFLRHVENAKSNLEDIEIEIRKTGELTDDLSLLKIEFQGEPKSDEIEEIFESSDHIDKALNTDSVYEEAKKMYKIGRLDEALDLLKTGYMHDSANQRLNKLLGLLSFKGKDYSTAVEVLNNYLGADPDLHEYWFYLSIANKKMGKYDQALTASLKLLEIDPNNMSNLVNLSDIYRLMEMYDRAEEYARKILQKEPGNENAHKLIRLIERDR</sequence>
<dbReference type="InterPro" id="IPR001932">
    <property type="entry name" value="PPM-type_phosphatase-like_dom"/>
</dbReference>
<organism evidence="5 6">
    <name type="scientific">Leptospira sarikeiensis</name>
    <dbReference type="NCBI Taxonomy" id="2484943"/>
    <lineage>
        <taxon>Bacteria</taxon>
        <taxon>Pseudomonadati</taxon>
        <taxon>Spirochaetota</taxon>
        <taxon>Spirochaetia</taxon>
        <taxon>Leptospirales</taxon>
        <taxon>Leptospiraceae</taxon>
        <taxon>Leptospira</taxon>
    </lineage>
</organism>
<evidence type="ECO:0000256" key="2">
    <source>
        <dbReference type="SAM" id="Coils"/>
    </source>
</evidence>
<dbReference type="SMART" id="SM00304">
    <property type="entry name" value="HAMP"/>
    <property type="match status" value="1"/>
</dbReference>
<dbReference type="PROSITE" id="PS50005">
    <property type="entry name" value="TPR"/>
    <property type="match status" value="1"/>
</dbReference>
<dbReference type="GO" id="GO:0016020">
    <property type="term" value="C:membrane"/>
    <property type="evidence" value="ECO:0007669"/>
    <property type="project" value="InterPro"/>
</dbReference>
<dbReference type="Pfam" id="PF00672">
    <property type="entry name" value="HAMP"/>
    <property type="match status" value="1"/>
</dbReference>
<keyword evidence="3" id="KW-0812">Transmembrane</keyword>
<dbReference type="Proteomes" id="UP000297762">
    <property type="component" value="Unassembled WGS sequence"/>
</dbReference>
<keyword evidence="2" id="KW-0175">Coiled coil</keyword>
<accession>A0A4V3JRP2</accession>
<evidence type="ECO:0000313" key="5">
    <source>
        <dbReference type="EMBL" id="TGL61032.1"/>
    </source>
</evidence>
<dbReference type="AlphaFoldDB" id="A0A4V3JRP2"/>
<dbReference type="InterPro" id="IPR011990">
    <property type="entry name" value="TPR-like_helical_dom_sf"/>
</dbReference>
<comment type="caution">
    <text evidence="5">The sequence shown here is derived from an EMBL/GenBank/DDBJ whole genome shotgun (WGS) entry which is preliminary data.</text>
</comment>
<feature type="transmembrane region" description="Helical" evidence="3">
    <location>
        <begin position="47"/>
        <end position="68"/>
    </location>
</feature>
<evidence type="ECO:0000256" key="3">
    <source>
        <dbReference type="SAM" id="Phobius"/>
    </source>
</evidence>
<dbReference type="SMART" id="SM00028">
    <property type="entry name" value="TPR"/>
    <property type="match status" value="2"/>
</dbReference>
<dbReference type="InterPro" id="IPR019734">
    <property type="entry name" value="TPR_rpt"/>
</dbReference>
<feature type="transmembrane region" description="Helical" evidence="3">
    <location>
        <begin position="220"/>
        <end position="237"/>
    </location>
</feature>
<feature type="domain" description="HAMP" evidence="4">
    <location>
        <begin position="540"/>
        <end position="592"/>
    </location>
</feature>
<dbReference type="OrthoDB" id="340941at2"/>
<dbReference type="Gene3D" id="3.60.40.10">
    <property type="entry name" value="PPM-type phosphatase domain"/>
    <property type="match status" value="1"/>
</dbReference>
<dbReference type="InterPro" id="IPR036457">
    <property type="entry name" value="PPM-type-like_dom_sf"/>
</dbReference>
<feature type="transmembrane region" description="Helical" evidence="3">
    <location>
        <begin position="107"/>
        <end position="129"/>
    </location>
</feature>
<dbReference type="Gene3D" id="6.10.340.10">
    <property type="match status" value="1"/>
</dbReference>
<evidence type="ECO:0000259" key="4">
    <source>
        <dbReference type="PROSITE" id="PS50885"/>
    </source>
</evidence>
<feature type="transmembrane region" description="Helical" evidence="3">
    <location>
        <begin position="74"/>
        <end position="95"/>
    </location>
</feature>
<feature type="transmembrane region" description="Helical" evidence="3">
    <location>
        <begin position="244"/>
        <end position="266"/>
    </location>
</feature>
<keyword evidence="6" id="KW-1185">Reference proteome</keyword>
<feature type="transmembrane region" description="Helical" evidence="3">
    <location>
        <begin position="149"/>
        <end position="170"/>
    </location>
</feature>
<keyword evidence="3" id="KW-1133">Transmembrane helix</keyword>
<feature type="transmembrane region" description="Helical" evidence="3">
    <location>
        <begin position="182"/>
        <end position="200"/>
    </location>
</feature>